<reference evidence="2" key="1">
    <citation type="submission" date="2016-11" db="UniProtKB">
        <authorList>
            <consortium name="WormBaseParasite"/>
        </authorList>
    </citation>
    <scope>IDENTIFICATION</scope>
    <source>
        <strain evidence="2">KR3021</strain>
    </source>
</reference>
<organism evidence="1 2">
    <name type="scientific">Rhabditophanes sp. KR3021</name>
    <dbReference type="NCBI Taxonomy" id="114890"/>
    <lineage>
        <taxon>Eukaryota</taxon>
        <taxon>Metazoa</taxon>
        <taxon>Ecdysozoa</taxon>
        <taxon>Nematoda</taxon>
        <taxon>Chromadorea</taxon>
        <taxon>Rhabditida</taxon>
        <taxon>Tylenchina</taxon>
        <taxon>Panagrolaimomorpha</taxon>
        <taxon>Strongyloidoidea</taxon>
        <taxon>Alloionematidae</taxon>
        <taxon>Rhabditophanes</taxon>
    </lineage>
</organism>
<proteinExistence type="predicted"/>
<evidence type="ECO:0000313" key="1">
    <source>
        <dbReference type="Proteomes" id="UP000095286"/>
    </source>
</evidence>
<evidence type="ECO:0000313" key="2">
    <source>
        <dbReference type="WBParaSite" id="RSKR_0000295100.1"/>
    </source>
</evidence>
<accession>A0AC35TQ52</accession>
<dbReference type="WBParaSite" id="RSKR_0000295100.1">
    <property type="protein sequence ID" value="RSKR_0000295100.1"/>
    <property type="gene ID" value="RSKR_0000295100"/>
</dbReference>
<protein>
    <submittedName>
        <fullName evidence="2">Prolyl endopeptidase</fullName>
    </submittedName>
</protein>
<name>A0AC35TQ52_9BILA</name>
<sequence length="760" mass="85026">MMISSSNFTSLVSLILYCGLFKNAFSGTISRVLPRSNSINDLPTPASLNVTVYPLIRRDNTVVDDYFGRNVTDPYRYLEDPSGRETMAFVKQLNAISQPFFDGCKVKDKIEDKMLQYLNFERFGQFAKAGDYYYYSYNTGLQNHASKYRRKTLTSPGELFLDVNKFSPDGLTSMTLFVSDKGGAMFAYALSEKGSDWVTVKFINKDKVHVGDVLKNVKHSNLEFTVDGKGILYSSYPSAQLGVDGRTTTKDAFHSLYYHKMGTDQSEDVLIFDDPTDGEVMNGGYVSDDGKFLFVLTNKGTDPNNKIYIFDVDKTNRGIERKPEWKELFKGNVASYSVVDNDGDDLIVLTDKDAPMGKIVKVNIHEDEEERWDVLIGENAKRKIVSANMVGTKYLLVACLEDVTSTLYLHDARTGNLLQKLDTPAGSIDAIEASRDETEFFYFVTNQISPATIYRGDVKCFDKNKTLNLTVVIQASPKGLDPVDFQVKQVFYPSKDGTKIPMFIFHRKDLVLNGNNPVLLEGYGGFSVAYSPSFSASRSLFVKHFNGIVCVANIRGGSEYGEFWHESGKLHNKQNVFDDFIAGAEFLVKHNYSSPSKISIRGSSNGGLLTAAVSQQRPDLFGGVITKVGVLDMIRFPKFTVGGAWIGEYGNPDVKEDFEYIYKYSPLHNLILPNNQTQWPSTLITTADHDDRVVPSHSLKYIAELYHVLQAASMYQSNPVLALVEESAGHGSGKPLKKVVKDIVDELAFLQQTLNMDWNE</sequence>
<dbReference type="Proteomes" id="UP000095286">
    <property type="component" value="Unplaced"/>
</dbReference>